<dbReference type="GO" id="GO:0005524">
    <property type="term" value="F:ATP binding"/>
    <property type="evidence" value="ECO:0007669"/>
    <property type="project" value="InterPro"/>
</dbReference>
<keyword evidence="3" id="KW-0378">Hydrolase</keyword>
<dbReference type="EMBL" id="KV722347">
    <property type="protein sequence ID" value="OCH94077.1"/>
    <property type="molecule type" value="Genomic_DNA"/>
</dbReference>
<dbReference type="SUPFAM" id="SSF52540">
    <property type="entry name" value="P-loop containing nucleoside triphosphate hydrolases"/>
    <property type="match status" value="1"/>
</dbReference>
<protein>
    <submittedName>
        <fullName evidence="3">P-loop containing nucleoside triphosphate hydrolase protein</fullName>
    </submittedName>
</protein>
<feature type="region of interest" description="Disordered" evidence="1">
    <location>
        <begin position="1"/>
        <end position="138"/>
    </location>
</feature>
<feature type="compositionally biased region" description="Low complexity" evidence="1">
    <location>
        <begin position="460"/>
        <end position="477"/>
    </location>
</feature>
<dbReference type="Pfam" id="PF00004">
    <property type="entry name" value="AAA"/>
    <property type="match status" value="1"/>
</dbReference>
<dbReference type="Proteomes" id="UP000250043">
    <property type="component" value="Unassembled WGS sequence"/>
</dbReference>
<dbReference type="InterPro" id="IPR003959">
    <property type="entry name" value="ATPase_AAA_core"/>
</dbReference>
<dbReference type="GO" id="GO:0016887">
    <property type="term" value="F:ATP hydrolysis activity"/>
    <property type="evidence" value="ECO:0007669"/>
    <property type="project" value="InterPro"/>
</dbReference>
<dbReference type="GO" id="GO:0003677">
    <property type="term" value="F:DNA binding"/>
    <property type="evidence" value="ECO:0007669"/>
    <property type="project" value="TreeGrafter"/>
</dbReference>
<proteinExistence type="predicted"/>
<dbReference type="InterPro" id="IPR003593">
    <property type="entry name" value="AAA+_ATPase"/>
</dbReference>
<dbReference type="Gene3D" id="3.40.50.300">
    <property type="entry name" value="P-loop containing nucleotide triphosphate hydrolases"/>
    <property type="match status" value="1"/>
</dbReference>
<feature type="compositionally biased region" description="Low complexity" evidence="1">
    <location>
        <begin position="1"/>
        <end position="20"/>
    </location>
</feature>
<evidence type="ECO:0000313" key="4">
    <source>
        <dbReference type="Proteomes" id="UP000250043"/>
    </source>
</evidence>
<evidence type="ECO:0000313" key="3">
    <source>
        <dbReference type="EMBL" id="OCH94077.1"/>
    </source>
</evidence>
<sequence>MAPKTRGSTSKKAGKTKASAQRSLLDHFTVKPSFSRRTSDGTSSAEAETAKADEPNGHSDPVAIDPEPIEIPDSSSPMPTDVESLTSADVIHITDSENESATTLTLDSKSGKISSVENTPPQPKRLRTLRSLSSSAEGSTRDLAIVVDDPPATAPVDKLQPSKPFHPFFASLQTTTAHDIAPLRSPRKTNEVPLPTELTQHVRGPQTTWKSSPPAVGKRDKLAIVISPRETSPQPDVPLSALTAVNVACPSGGSSGDGAAVMPQVMHEALDISHEPLSRADVRNGVSIMEAASAEELLDAVPQSHQSHPAISRLLNYIRKPNHTNSIPSSSAHDLWTDKWRPRRAEEVLSNEEHALYLRAWLLALKRHLDSISVSFKPGPAPGTKKMKGTKDSKGVKRPQVIRQVAKRKRRRLESEEPEDFFIVDDFESDDGALEHASDDEFEFCMQTLSRLHRRRSDGSLSISPASSQADSAASVSTQPLRYKPPRFDGEISNTVLISGPPGSGKTAAVYACAEELGWDVFEVYPGVGERSGAALIKMIGEVGKNHLVRQTQRQQRAPPFEEISANTQTTASNDGGRARQSARRWWRVESQEDVDITVAVDMAETVLEENTTKTAPAVQHSVNQSIILIEEVDTLYKTDANFWQTLINIIKDCRRPVVLTCNDVSLVPVDDLPLQTTLAFSACPEPLASSYLQCILYLEKQLLLQSTTTHLFEYYDSSPETVSNISLDVPQSVHPPDLRHAIHQLQFYSTGESRRVLTSVQSPGPGNTSPSSRQTQDVKCSSNTLFPGADVTREDLRELQAYAAHADALSFASCYLRRRFKDSISDNVPSLDDELGYKILHDPSPSCSAALPVNASFYVRDELIAGEVHAHSHDCFVRMGSRSTFAPGEAQASDVNAQAHNTQIVAILDRLRVPFDVLMSSAPLFLDYEPWVKRMAAVDDVNEQASVREGSRVTRNSQRSFYVEYLPLGKDIRRDLLDGGLPMELQ</sequence>
<reference evidence="3 4" key="1">
    <citation type="submission" date="2016-07" db="EMBL/GenBank/DDBJ databases">
        <title>Draft genome of the white-rot fungus Obba rivulosa 3A-2.</title>
        <authorList>
            <consortium name="DOE Joint Genome Institute"/>
            <person name="Miettinen O."/>
            <person name="Riley R."/>
            <person name="Acob R."/>
            <person name="Barry K."/>
            <person name="Cullen D."/>
            <person name="De Vries R."/>
            <person name="Hainaut M."/>
            <person name="Hatakka A."/>
            <person name="Henrissat B."/>
            <person name="Hilden K."/>
            <person name="Kuo R."/>
            <person name="Labutti K."/>
            <person name="Lipzen A."/>
            <person name="Makela M.R."/>
            <person name="Sandor L."/>
            <person name="Spatafora J.W."/>
            <person name="Grigoriev I.V."/>
            <person name="Hibbett D.S."/>
        </authorList>
    </citation>
    <scope>NUCLEOTIDE SEQUENCE [LARGE SCALE GENOMIC DNA]</scope>
    <source>
        <strain evidence="3 4">3A-2</strain>
    </source>
</reference>
<feature type="region of interest" description="Disordered" evidence="1">
    <location>
        <begin position="376"/>
        <end position="398"/>
    </location>
</feature>
<feature type="domain" description="AAA+ ATPase" evidence="2">
    <location>
        <begin position="492"/>
        <end position="703"/>
    </location>
</feature>
<evidence type="ECO:0000259" key="2">
    <source>
        <dbReference type="SMART" id="SM00382"/>
    </source>
</evidence>
<feature type="region of interest" description="Disordered" evidence="1">
    <location>
        <begin position="456"/>
        <end position="486"/>
    </location>
</feature>
<dbReference type="SMART" id="SM00382">
    <property type="entry name" value="AAA"/>
    <property type="match status" value="1"/>
</dbReference>
<feature type="region of interest" description="Disordered" evidence="1">
    <location>
        <begin position="758"/>
        <end position="780"/>
    </location>
</feature>
<dbReference type="GO" id="GO:0005634">
    <property type="term" value="C:nucleus"/>
    <property type="evidence" value="ECO:0007669"/>
    <property type="project" value="TreeGrafter"/>
</dbReference>
<dbReference type="AlphaFoldDB" id="A0A8E2DR00"/>
<dbReference type="PANTHER" id="PTHR23389:SF21">
    <property type="entry name" value="ATPASE FAMILY AAA DOMAIN-CONTAINING PROTEIN 5"/>
    <property type="match status" value="1"/>
</dbReference>
<name>A0A8E2DR00_9APHY</name>
<dbReference type="PANTHER" id="PTHR23389">
    <property type="entry name" value="CHROMOSOME TRANSMISSION FIDELITY FACTOR 18"/>
    <property type="match status" value="1"/>
</dbReference>
<feature type="compositionally biased region" description="Basic and acidic residues" evidence="1">
    <location>
        <begin position="48"/>
        <end position="57"/>
    </location>
</feature>
<feature type="compositionally biased region" description="Polar residues" evidence="1">
    <location>
        <begin position="99"/>
        <end position="119"/>
    </location>
</feature>
<accession>A0A8E2DR00</accession>
<dbReference type="OrthoDB" id="9996895at2759"/>
<evidence type="ECO:0000256" key="1">
    <source>
        <dbReference type="SAM" id="MobiDB-lite"/>
    </source>
</evidence>
<dbReference type="InterPro" id="IPR027417">
    <property type="entry name" value="P-loop_NTPase"/>
</dbReference>
<keyword evidence="4" id="KW-1185">Reference proteome</keyword>
<gene>
    <name evidence="3" type="ORF">OBBRIDRAFT_770377</name>
</gene>
<organism evidence="3 4">
    <name type="scientific">Obba rivulosa</name>
    <dbReference type="NCBI Taxonomy" id="1052685"/>
    <lineage>
        <taxon>Eukaryota</taxon>
        <taxon>Fungi</taxon>
        <taxon>Dikarya</taxon>
        <taxon>Basidiomycota</taxon>
        <taxon>Agaricomycotina</taxon>
        <taxon>Agaricomycetes</taxon>
        <taxon>Polyporales</taxon>
        <taxon>Gelatoporiaceae</taxon>
        <taxon>Obba</taxon>
    </lineage>
</organism>